<evidence type="ECO:0000259" key="1">
    <source>
        <dbReference type="Pfam" id="PF26130"/>
    </source>
</evidence>
<dbReference type="Pfam" id="PF26130">
    <property type="entry name" value="PB1-like"/>
    <property type="match status" value="1"/>
</dbReference>
<dbReference type="EMBL" id="CM007890">
    <property type="protein sequence ID" value="OTG35841.1"/>
    <property type="molecule type" value="Genomic_DNA"/>
</dbReference>
<dbReference type="Proteomes" id="UP000215914">
    <property type="component" value="Chromosome 1"/>
</dbReference>
<sequence>MDLLRQEDEPFDYVGKYGTQTGLFSLKIHYNGQFGIKNQNLCYITGKVIYVDFMDTDMFCIHDVNDAMRLLGFSEDKVHHFYFVVPGSEIHSGLMSLSTDDDSMV</sequence>
<feature type="domain" description="PB1-like" evidence="1">
    <location>
        <begin position="24"/>
        <end position="104"/>
    </location>
</feature>
<dbReference type="InParanoid" id="A0A251VMB5"/>
<name>A0A251VMB5_HELAN</name>
<evidence type="ECO:0000313" key="3">
    <source>
        <dbReference type="Proteomes" id="UP000215914"/>
    </source>
</evidence>
<accession>A0A251VMB5</accession>
<proteinExistence type="predicted"/>
<evidence type="ECO:0000313" key="2">
    <source>
        <dbReference type="EMBL" id="OTG35841.1"/>
    </source>
</evidence>
<dbReference type="AlphaFoldDB" id="A0A251VMB5"/>
<reference evidence="3" key="1">
    <citation type="journal article" date="2017" name="Nature">
        <title>The sunflower genome provides insights into oil metabolism, flowering and Asterid evolution.</title>
        <authorList>
            <person name="Badouin H."/>
            <person name="Gouzy J."/>
            <person name="Grassa C.J."/>
            <person name="Murat F."/>
            <person name="Staton S.E."/>
            <person name="Cottret L."/>
            <person name="Lelandais-Briere C."/>
            <person name="Owens G.L."/>
            <person name="Carrere S."/>
            <person name="Mayjonade B."/>
            <person name="Legrand L."/>
            <person name="Gill N."/>
            <person name="Kane N.C."/>
            <person name="Bowers J.E."/>
            <person name="Hubner S."/>
            <person name="Bellec A."/>
            <person name="Berard A."/>
            <person name="Berges H."/>
            <person name="Blanchet N."/>
            <person name="Boniface M.C."/>
            <person name="Brunel D."/>
            <person name="Catrice O."/>
            <person name="Chaidir N."/>
            <person name="Claudel C."/>
            <person name="Donnadieu C."/>
            <person name="Faraut T."/>
            <person name="Fievet G."/>
            <person name="Helmstetter N."/>
            <person name="King M."/>
            <person name="Knapp S.J."/>
            <person name="Lai Z."/>
            <person name="Le Paslier M.C."/>
            <person name="Lippi Y."/>
            <person name="Lorenzon L."/>
            <person name="Mandel J.R."/>
            <person name="Marage G."/>
            <person name="Marchand G."/>
            <person name="Marquand E."/>
            <person name="Bret-Mestries E."/>
            <person name="Morien E."/>
            <person name="Nambeesan S."/>
            <person name="Nguyen T."/>
            <person name="Pegot-Espagnet P."/>
            <person name="Pouilly N."/>
            <person name="Raftis F."/>
            <person name="Sallet E."/>
            <person name="Schiex T."/>
            <person name="Thomas J."/>
            <person name="Vandecasteele C."/>
            <person name="Vares D."/>
            <person name="Vear F."/>
            <person name="Vautrin S."/>
            <person name="Crespi M."/>
            <person name="Mangin B."/>
            <person name="Burke J.M."/>
            <person name="Salse J."/>
            <person name="Munos S."/>
            <person name="Vincourt P."/>
            <person name="Rieseberg L.H."/>
            <person name="Langlade N.B."/>
        </authorList>
    </citation>
    <scope>NUCLEOTIDE SEQUENCE [LARGE SCALE GENOMIC DNA]</scope>
    <source>
        <strain evidence="3">cv. SF193</strain>
    </source>
</reference>
<gene>
    <name evidence="2" type="ORF">HannXRQ_Chr01g0001111</name>
</gene>
<organism evidence="2 3">
    <name type="scientific">Helianthus annuus</name>
    <name type="common">Common sunflower</name>
    <dbReference type="NCBI Taxonomy" id="4232"/>
    <lineage>
        <taxon>Eukaryota</taxon>
        <taxon>Viridiplantae</taxon>
        <taxon>Streptophyta</taxon>
        <taxon>Embryophyta</taxon>
        <taxon>Tracheophyta</taxon>
        <taxon>Spermatophyta</taxon>
        <taxon>Magnoliopsida</taxon>
        <taxon>eudicotyledons</taxon>
        <taxon>Gunneridae</taxon>
        <taxon>Pentapetalae</taxon>
        <taxon>asterids</taxon>
        <taxon>campanulids</taxon>
        <taxon>Asterales</taxon>
        <taxon>Asteraceae</taxon>
        <taxon>Asteroideae</taxon>
        <taxon>Heliantheae alliance</taxon>
        <taxon>Heliantheae</taxon>
        <taxon>Helianthus</taxon>
    </lineage>
</organism>
<dbReference type="InterPro" id="IPR058594">
    <property type="entry name" value="PB1-like_dom_pln"/>
</dbReference>
<protein>
    <recommendedName>
        <fullName evidence="1">PB1-like domain-containing protein</fullName>
    </recommendedName>
</protein>
<keyword evidence="3" id="KW-1185">Reference proteome</keyword>